<evidence type="ECO:0000313" key="8">
    <source>
        <dbReference type="WBParaSite" id="PDA_v2.g258.t1"/>
    </source>
</evidence>
<proteinExistence type="inferred from homology"/>
<dbReference type="Proteomes" id="UP000887578">
    <property type="component" value="Unplaced"/>
</dbReference>
<feature type="coiled-coil region" evidence="5">
    <location>
        <begin position="163"/>
        <end position="197"/>
    </location>
</feature>
<feature type="region of interest" description="Disordered" evidence="6">
    <location>
        <begin position="323"/>
        <end position="362"/>
    </location>
</feature>
<feature type="compositionally biased region" description="Acidic residues" evidence="6">
    <location>
        <begin position="491"/>
        <end position="504"/>
    </location>
</feature>
<feature type="compositionally biased region" description="Polar residues" evidence="6">
    <location>
        <begin position="627"/>
        <end position="642"/>
    </location>
</feature>
<dbReference type="Pfam" id="PF10226">
    <property type="entry name" value="CCDC85"/>
    <property type="match status" value="2"/>
</dbReference>
<evidence type="ECO:0000256" key="4">
    <source>
        <dbReference type="ARBA" id="ARBA00023054"/>
    </source>
</evidence>
<feature type="coiled-coil region" evidence="5">
    <location>
        <begin position="27"/>
        <end position="54"/>
    </location>
</feature>
<dbReference type="PANTHER" id="PTHR13546:SF15">
    <property type="entry name" value="CCDC85"/>
    <property type="match status" value="1"/>
</dbReference>
<protein>
    <submittedName>
        <fullName evidence="8">Uncharacterized protein</fullName>
    </submittedName>
</protein>
<organism evidence="7 8">
    <name type="scientific">Panagrolaimus davidi</name>
    <dbReference type="NCBI Taxonomy" id="227884"/>
    <lineage>
        <taxon>Eukaryota</taxon>
        <taxon>Metazoa</taxon>
        <taxon>Ecdysozoa</taxon>
        <taxon>Nematoda</taxon>
        <taxon>Chromadorea</taxon>
        <taxon>Rhabditida</taxon>
        <taxon>Tylenchina</taxon>
        <taxon>Panagrolaimomorpha</taxon>
        <taxon>Panagrolaimoidea</taxon>
        <taxon>Panagrolaimidae</taxon>
        <taxon>Panagrolaimus</taxon>
    </lineage>
</organism>
<evidence type="ECO:0000256" key="1">
    <source>
        <dbReference type="ARBA" id="ARBA00004536"/>
    </source>
</evidence>
<feature type="region of interest" description="Disordered" evidence="6">
    <location>
        <begin position="469"/>
        <end position="511"/>
    </location>
</feature>
<feature type="compositionally biased region" description="Low complexity" evidence="6">
    <location>
        <begin position="229"/>
        <end position="246"/>
    </location>
</feature>
<feature type="compositionally biased region" description="Low complexity" evidence="6">
    <location>
        <begin position="329"/>
        <end position="339"/>
    </location>
</feature>
<evidence type="ECO:0000256" key="2">
    <source>
        <dbReference type="ARBA" id="ARBA00009052"/>
    </source>
</evidence>
<evidence type="ECO:0000313" key="7">
    <source>
        <dbReference type="Proteomes" id="UP000887578"/>
    </source>
</evidence>
<dbReference type="GO" id="GO:0005912">
    <property type="term" value="C:adherens junction"/>
    <property type="evidence" value="ECO:0007669"/>
    <property type="project" value="UniProtKB-SubCell"/>
</dbReference>
<dbReference type="AlphaFoldDB" id="A0A914Q4L1"/>
<feature type="compositionally biased region" description="Low complexity" evidence="6">
    <location>
        <begin position="470"/>
        <end position="481"/>
    </location>
</feature>
<comment type="similarity">
    <text evidence="2">Belongs to the CCDC85 family.</text>
</comment>
<keyword evidence="3" id="KW-0965">Cell junction</keyword>
<keyword evidence="4 5" id="KW-0175">Coiled coil</keyword>
<feature type="coiled-coil region" evidence="5">
    <location>
        <begin position="110"/>
        <end position="137"/>
    </location>
</feature>
<comment type="subcellular location">
    <subcellularLocation>
        <location evidence="1">Cell junction</location>
        <location evidence="1">Adherens junction</location>
    </subcellularLocation>
</comment>
<feature type="region of interest" description="Disordered" evidence="6">
    <location>
        <begin position="552"/>
        <end position="586"/>
    </location>
</feature>
<keyword evidence="7" id="KW-1185">Reference proteome</keyword>
<name>A0A914Q4L1_9BILA</name>
<evidence type="ECO:0000256" key="3">
    <source>
        <dbReference type="ARBA" id="ARBA00022949"/>
    </source>
</evidence>
<dbReference type="InterPro" id="IPR019359">
    <property type="entry name" value="CCDC85"/>
</dbReference>
<feature type="region of interest" description="Disordered" evidence="6">
    <location>
        <begin position="229"/>
        <end position="252"/>
    </location>
</feature>
<sequence length="650" mass="72763">MEHEKSPSSKIVFLAKPSDWALKLSPHQMHLNEIRMLKDEIKSLRTNNQQLQDICCFLDEDRHKTRQLSKEWQKFGKYTSDLMKQHEKSSSTKIVFSAKPSDWALKLSPHQMHLNEIRMLKDEIKSLRTNNQQLQDICCFLDEDRQKTRQLSKEWQKFGKYTSDLMKQEITAYQQRIQEQQTRHQQLLSENDELKRLCLYLDEQRQAIIAQATAMAEEAVGTEQMLYRNSNDADSSDAGCGSSARSSDSEREYISSKVEKIGQPDAVEFNHEREKALRQLAKTMAGNDVSIEESEAEQNISAAHNDRLFNYIQSLESRIKSLEHQNTGSSSRFSNCSFESSEDLHENQQLQPQSRNHSHEPKQTIRILSHLSCEDSTPNNTISRQAFCNKMFESTTSTMTSSGTTYCSSETDESAATAVFVMGDEEDGCNPHLEVRTLGPIDEETENDSESCIETTIVKPLKVNGCNRISSSSEASSSGTSTTGGGGGENGDNETEESGIEAGEDLPPKMPLIGESAARLSLCSSNLSLDNCSNSSSSRLSAGTNRSLPEEYCSLGRSKAPPPYSQAQLRHRPSFNAPPHSSFSRPRIIPQHSTLAEAVKSFQSGEDPCILRKLCQNAWDSLERQKNNNNNSTKSVPHSLSSDAAHITAV</sequence>
<reference evidence="8" key="1">
    <citation type="submission" date="2022-11" db="UniProtKB">
        <authorList>
            <consortium name="WormBaseParasite"/>
        </authorList>
    </citation>
    <scope>IDENTIFICATION</scope>
</reference>
<evidence type="ECO:0000256" key="6">
    <source>
        <dbReference type="SAM" id="MobiDB-lite"/>
    </source>
</evidence>
<dbReference type="PANTHER" id="PTHR13546">
    <property type="entry name" value="RE60986P"/>
    <property type="match status" value="1"/>
</dbReference>
<accession>A0A914Q4L1</accession>
<dbReference type="WBParaSite" id="PDA_v2.g258.t1">
    <property type="protein sequence ID" value="PDA_v2.g258.t1"/>
    <property type="gene ID" value="PDA_v2.g258"/>
</dbReference>
<feature type="region of interest" description="Disordered" evidence="6">
    <location>
        <begin position="625"/>
        <end position="650"/>
    </location>
</feature>
<evidence type="ECO:0000256" key="5">
    <source>
        <dbReference type="SAM" id="Coils"/>
    </source>
</evidence>